<dbReference type="SUPFAM" id="SSF53822">
    <property type="entry name" value="Periplasmic binding protein-like I"/>
    <property type="match status" value="1"/>
</dbReference>
<feature type="domain" description="Leucine-binding protein" evidence="6">
    <location>
        <begin position="45"/>
        <end position="387"/>
    </location>
</feature>
<sequence length="394" mass="42070">MKMKKKKILSLILAAAMAVTAFAGCGKKESTKNEGGSSEGSAVFKIGGTGPLTGDAAIYGTAVKNGMELAIKEINEAGGINGAQVEYKFEDDEADAEKGVNAYNTLKDWKMQMLIGTTTSGACEAVVAESHNDNLFQITPSGTSINSVKYDNAFRMCFSDPAQGTVSAQYIAKNNLAKSIAVIYNSGDTYSNGIYENFAKEAKNQGLEIVAAEAFTSESNKDFSVQLQKAKDAGAEMVFLPMYYTEASLILAKAKEMGYAPTFFGCDGMDGILTLENFDTSLAEGLMLLTPFSVDAEDEKTQNFVKAYKDAYGETPNQFAADAYDSAYVIKAAAEKAGIKPDMSVTEIGDAMKKAMTEIEFTGLTGTGITWGEDGEPTKEPIAVKIENGAYVFM</sequence>
<evidence type="ECO:0000259" key="6">
    <source>
        <dbReference type="Pfam" id="PF13458"/>
    </source>
</evidence>
<keyword evidence="3 5" id="KW-0732">Signal</keyword>
<keyword evidence="2" id="KW-0813">Transport</keyword>
<dbReference type="RefSeq" id="WP_249301140.1">
    <property type="nucleotide sequence ID" value="NZ_CP060634.1"/>
</dbReference>
<proteinExistence type="inferred from homology"/>
<evidence type="ECO:0000256" key="5">
    <source>
        <dbReference type="SAM" id="SignalP"/>
    </source>
</evidence>
<evidence type="ECO:0000313" key="8">
    <source>
        <dbReference type="Proteomes" id="UP000515823"/>
    </source>
</evidence>
<dbReference type="PROSITE" id="PS51257">
    <property type="entry name" value="PROKAR_LIPOPROTEIN"/>
    <property type="match status" value="1"/>
</dbReference>
<evidence type="ECO:0000256" key="2">
    <source>
        <dbReference type="ARBA" id="ARBA00022448"/>
    </source>
</evidence>
<evidence type="ECO:0000256" key="3">
    <source>
        <dbReference type="ARBA" id="ARBA00022729"/>
    </source>
</evidence>
<evidence type="ECO:0000256" key="4">
    <source>
        <dbReference type="ARBA" id="ARBA00022970"/>
    </source>
</evidence>
<evidence type="ECO:0000313" key="7">
    <source>
        <dbReference type="EMBL" id="QNM04615.1"/>
    </source>
</evidence>
<organism evidence="7 8">
    <name type="scientific">Qiania dongpingensis</name>
    <dbReference type="NCBI Taxonomy" id="2763669"/>
    <lineage>
        <taxon>Bacteria</taxon>
        <taxon>Bacillati</taxon>
        <taxon>Bacillota</taxon>
        <taxon>Clostridia</taxon>
        <taxon>Lachnospirales</taxon>
        <taxon>Lachnospiraceae</taxon>
        <taxon>Qiania</taxon>
    </lineage>
</organism>
<dbReference type="Proteomes" id="UP000515823">
    <property type="component" value="Chromosome"/>
</dbReference>
<dbReference type="PANTHER" id="PTHR30483">
    <property type="entry name" value="LEUCINE-SPECIFIC-BINDING PROTEIN"/>
    <property type="match status" value="1"/>
</dbReference>
<dbReference type="AlphaFoldDB" id="A0A7G9G1D3"/>
<feature type="chain" id="PRO_5028896525" evidence="5">
    <location>
        <begin position="24"/>
        <end position="394"/>
    </location>
</feature>
<dbReference type="EMBL" id="CP060634">
    <property type="protein sequence ID" value="QNM04615.1"/>
    <property type="molecule type" value="Genomic_DNA"/>
</dbReference>
<dbReference type="InterPro" id="IPR000709">
    <property type="entry name" value="Leu_Ile_Val-bd"/>
</dbReference>
<keyword evidence="8" id="KW-1185">Reference proteome</keyword>
<dbReference type="Pfam" id="PF13458">
    <property type="entry name" value="Peripla_BP_6"/>
    <property type="match status" value="1"/>
</dbReference>
<comment type="similarity">
    <text evidence="1">Belongs to the leucine-binding protein family.</text>
</comment>
<dbReference type="GO" id="GO:0006865">
    <property type="term" value="P:amino acid transport"/>
    <property type="evidence" value="ECO:0007669"/>
    <property type="project" value="UniProtKB-KW"/>
</dbReference>
<dbReference type="Gene3D" id="3.40.50.2300">
    <property type="match status" value="2"/>
</dbReference>
<feature type="signal peptide" evidence="5">
    <location>
        <begin position="1"/>
        <end position="23"/>
    </location>
</feature>
<gene>
    <name evidence="7" type="ORF">H9Q78_09065</name>
</gene>
<accession>A0A7G9G1D3</accession>
<dbReference type="CDD" id="cd06347">
    <property type="entry name" value="PBP1_ABC_LivK_ligand_binding-like"/>
    <property type="match status" value="1"/>
</dbReference>
<protein>
    <submittedName>
        <fullName evidence="7">ABC transporter substrate-binding protein</fullName>
    </submittedName>
</protein>
<evidence type="ECO:0000256" key="1">
    <source>
        <dbReference type="ARBA" id="ARBA00010062"/>
    </source>
</evidence>
<dbReference type="InterPro" id="IPR051010">
    <property type="entry name" value="BCAA_transport"/>
</dbReference>
<reference evidence="7 8" key="1">
    <citation type="submission" date="2020-08" db="EMBL/GenBank/DDBJ databases">
        <authorList>
            <person name="Liu C."/>
            <person name="Sun Q."/>
        </authorList>
    </citation>
    <scope>NUCLEOTIDE SEQUENCE [LARGE SCALE GENOMIC DNA]</scope>
    <source>
        <strain evidence="7 8">NSJ-38</strain>
    </source>
</reference>
<dbReference type="InterPro" id="IPR028081">
    <property type="entry name" value="Leu-bd"/>
</dbReference>
<dbReference type="PRINTS" id="PR00337">
    <property type="entry name" value="LEUILEVALBP"/>
</dbReference>
<dbReference type="InterPro" id="IPR028082">
    <property type="entry name" value="Peripla_BP_I"/>
</dbReference>
<dbReference type="KEGG" id="qdo:H9Q78_09065"/>
<dbReference type="PANTHER" id="PTHR30483:SF6">
    <property type="entry name" value="PERIPLASMIC BINDING PROTEIN OF ABC TRANSPORTER FOR NATURAL AMINO ACIDS"/>
    <property type="match status" value="1"/>
</dbReference>
<name>A0A7G9G1D3_9FIRM</name>
<keyword evidence="4" id="KW-0029">Amino-acid transport</keyword>